<protein>
    <submittedName>
        <fullName evidence="1">Uncharacterized protein</fullName>
    </submittedName>
</protein>
<sequence length="1196" mass="134045">MAKDVNSTVWSSEIAESLLIAIKTFPQVLIVIIISLFVLVPRRRTSSTGKSKVIKPYAIRVECIPLGYPHENLQNELENIVNGDLDLKNGVKRILHHFLSQKDQRFACATATFFTSLSPDELTRKLTNGSTRLSLGYCFDVDFFGITPLYDSFQVDDIDVIAVPGLSSHAIGSWKSPSNQDVWIRDYLPQDVQGIRVLLYGYSSALCGSDCKDSIENLGKSFLESLKAFRRDTNTDHRPIVFIGHSLGGLLIKEAIVHAHNRSDEAQNDYIRRSCYGLLLFGVPHLGLRHEQLINIVHGRPNESLVRDLIVDHDSEPSSFLKRISDDFSKYCIGQYQYRIVSFFERGLSNTVQIGLNGKPAKTGSKLLLVTERSATSTGLTTIAKENNIPLPMDHSGLVKFHSRSQNEYSIVKSTVQTFTLGAREQIGKHFKKDGMLSIKSGVTSTISANFLQGLYRTMRLAENYRELAQISSTSASSYPCHIIPYPRNARFQGRHQMLREMGKILLPDAQGLPRSLALTGIGGVGKSQTALEFVYCNKTAFDAILWASADTIVKLNQAYASFGLALGLQSASRGGDCVREDIKKWMCNTDNIDDSELVNPYLPSTDRGSILMTTRSRSPYFTTAARSQVVEPLSLESTATLLKKQLALNSHVQLEESPTVDKSAYDISKELGGLPLAVIQVVGFIVNASLGLPEVADMLKNTTDSKALLQNHKGPVDPYYPLNMSNVWDVTFSNLGQTTTDFLAIVAFLDPDSIPEQLFEGHFDICSQMPELDFLKSRAEFLKVLGVVKVQSFIERYPEKKTFSVHRLVTARVIYGLDEDDTCWNRSFDLALRLLFEKFPRQKMGMPLHQFHQACDLYLPHVQKLALHYKKMYGSRQMRKRLVDLLHNATWYMFERAWFSDILPYTSIALQILNDIDEGQSLDAGLILNTIGSYYMETFNPTAAVHYLEKVLHIRQKCLPPGDPVISNIMHNLALAYGSLGDYKRSKEMCEAAIAIREHLPVTEHNLWFQGQCLPKNYTTHCRILFFSGSLEEAEIVGRRAVDKARDSLGEKHQNTAQAYCTLAEVLSTMGKMDEALEYHEAALKIRIELLGSHYQTAASYYKLGLIYRPFSLVASRDFFATAEGMYRKIYKSNGPLARVLYQLSSIYAGLGESKASSNSGDEAIKLLYEATGETAEQAMVSIETYDKLVGFMER</sequence>
<dbReference type="Proteomes" id="UP001143910">
    <property type="component" value="Unassembled WGS sequence"/>
</dbReference>
<comment type="caution">
    <text evidence="1">The sequence shown here is derived from an EMBL/GenBank/DDBJ whole genome shotgun (WGS) entry which is preliminary data.</text>
</comment>
<gene>
    <name evidence="1" type="ORF">NQ176_g911</name>
</gene>
<name>A0ACC1NXC8_9HYPO</name>
<proteinExistence type="predicted"/>
<keyword evidence="2" id="KW-1185">Reference proteome</keyword>
<accession>A0ACC1NXC8</accession>
<reference evidence="1" key="1">
    <citation type="submission" date="2022-08" db="EMBL/GenBank/DDBJ databases">
        <title>Genome Sequence of Lecanicillium fungicola.</title>
        <authorList>
            <person name="Buettner E."/>
        </authorList>
    </citation>
    <scope>NUCLEOTIDE SEQUENCE</scope>
    <source>
        <strain evidence="1">Babe33</strain>
    </source>
</reference>
<evidence type="ECO:0000313" key="1">
    <source>
        <dbReference type="EMBL" id="KAJ2983141.1"/>
    </source>
</evidence>
<dbReference type="EMBL" id="JANJQO010000042">
    <property type="protein sequence ID" value="KAJ2983141.1"/>
    <property type="molecule type" value="Genomic_DNA"/>
</dbReference>
<evidence type="ECO:0000313" key="2">
    <source>
        <dbReference type="Proteomes" id="UP001143910"/>
    </source>
</evidence>
<organism evidence="1 2">
    <name type="scientific">Zarea fungicola</name>
    <dbReference type="NCBI Taxonomy" id="93591"/>
    <lineage>
        <taxon>Eukaryota</taxon>
        <taxon>Fungi</taxon>
        <taxon>Dikarya</taxon>
        <taxon>Ascomycota</taxon>
        <taxon>Pezizomycotina</taxon>
        <taxon>Sordariomycetes</taxon>
        <taxon>Hypocreomycetidae</taxon>
        <taxon>Hypocreales</taxon>
        <taxon>Cordycipitaceae</taxon>
        <taxon>Zarea</taxon>
    </lineage>
</organism>